<comment type="caution">
    <text evidence="2">The sequence shown here is derived from an EMBL/GenBank/DDBJ whole genome shotgun (WGS) entry which is preliminary data.</text>
</comment>
<keyword evidence="3" id="KW-1185">Reference proteome</keyword>
<dbReference type="Proteomes" id="UP000033452">
    <property type="component" value="Unassembled WGS sequence"/>
</dbReference>
<keyword evidence="1" id="KW-0812">Transmembrane</keyword>
<feature type="transmembrane region" description="Helical" evidence="1">
    <location>
        <begin position="114"/>
        <end position="133"/>
    </location>
</feature>
<dbReference type="OrthoDB" id="6291126at2"/>
<dbReference type="RefSeq" id="WP_046006309.1">
    <property type="nucleotide sequence ID" value="NZ_JXYA01000043.1"/>
</dbReference>
<keyword evidence="1" id="KW-0472">Membrane</keyword>
<feature type="transmembrane region" description="Helical" evidence="1">
    <location>
        <begin position="178"/>
        <end position="195"/>
    </location>
</feature>
<evidence type="ECO:0000313" key="3">
    <source>
        <dbReference type="Proteomes" id="UP000033452"/>
    </source>
</evidence>
<name>A0A0F4QHP9_9GAMM</name>
<dbReference type="AlphaFoldDB" id="A0A0F4QHP9"/>
<feature type="transmembrane region" description="Helical" evidence="1">
    <location>
        <begin position="63"/>
        <end position="81"/>
    </location>
</feature>
<sequence length="200" mass="22273">MIKVDYAQYTLAELEEAKLQTTPDSQNYPALMAELSARQEKTSPCEQLQENSVFNSAEMRVKFIGYMQLLAALVMTVGLFVGPFVSWWSLISLPFIVLSAAAGYTAISEQVRWYWLSILNQGLQLVSFSFGVLNYKYTGLGAIQIGFTWLTESKLSFGILFSSTVRVTGHADALSENAVHIDVLALVFIVALLTVKKRQQ</sequence>
<evidence type="ECO:0000313" key="2">
    <source>
        <dbReference type="EMBL" id="KJZ06854.1"/>
    </source>
</evidence>
<keyword evidence="1" id="KW-1133">Transmembrane helix</keyword>
<evidence type="ECO:0000256" key="1">
    <source>
        <dbReference type="SAM" id="Phobius"/>
    </source>
</evidence>
<accession>A0A0F4QHP9</accession>
<proteinExistence type="predicted"/>
<dbReference type="PATRIC" id="fig|43658.5.peg.3733"/>
<organism evidence="2 3">
    <name type="scientific">Pseudoalteromonas rubra</name>
    <dbReference type="NCBI Taxonomy" id="43658"/>
    <lineage>
        <taxon>Bacteria</taxon>
        <taxon>Pseudomonadati</taxon>
        <taxon>Pseudomonadota</taxon>
        <taxon>Gammaproteobacteria</taxon>
        <taxon>Alteromonadales</taxon>
        <taxon>Pseudoalteromonadaceae</taxon>
        <taxon>Pseudoalteromonas</taxon>
    </lineage>
</organism>
<gene>
    <name evidence="2" type="ORF">TW77_17680</name>
</gene>
<dbReference type="EMBL" id="JXYA01000043">
    <property type="protein sequence ID" value="KJZ06854.1"/>
    <property type="molecule type" value="Genomic_DNA"/>
</dbReference>
<protein>
    <submittedName>
        <fullName evidence="2">Uncharacterized protein</fullName>
    </submittedName>
</protein>
<reference evidence="2 3" key="1">
    <citation type="journal article" date="2015" name="BMC Genomics">
        <title>Genome mining reveals unlocked bioactive potential of marine Gram-negative bacteria.</title>
        <authorList>
            <person name="Machado H."/>
            <person name="Sonnenschein E.C."/>
            <person name="Melchiorsen J."/>
            <person name="Gram L."/>
        </authorList>
    </citation>
    <scope>NUCLEOTIDE SEQUENCE [LARGE SCALE GENOMIC DNA]</scope>
    <source>
        <strain evidence="2 3">S2471</strain>
    </source>
</reference>